<keyword evidence="3" id="KW-0808">Transferase</keyword>
<keyword evidence="1" id="KW-0472">Membrane</keyword>
<organism evidence="3 4">
    <name type="scientific">Candidatus Limivivens intestinipullorum</name>
    <dbReference type="NCBI Taxonomy" id="2840858"/>
    <lineage>
        <taxon>Bacteria</taxon>
        <taxon>Bacillati</taxon>
        <taxon>Bacillota</taxon>
        <taxon>Clostridia</taxon>
        <taxon>Lachnospirales</taxon>
        <taxon>Lachnospiraceae</taxon>
        <taxon>Lachnospiraceae incertae sedis</taxon>
        <taxon>Candidatus Limivivens</taxon>
    </lineage>
</organism>
<dbReference type="CDD" id="cd16935">
    <property type="entry name" value="HATPase_AgrC-ComD-like"/>
    <property type="match status" value="1"/>
</dbReference>
<feature type="transmembrane region" description="Helical" evidence="1">
    <location>
        <begin position="162"/>
        <end position="181"/>
    </location>
</feature>
<name>A0A9D1JLB4_9FIRM</name>
<reference evidence="3" key="2">
    <citation type="journal article" date="2021" name="PeerJ">
        <title>Extensive microbial diversity within the chicken gut microbiome revealed by metagenomics and culture.</title>
        <authorList>
            <person name="Gilroy R."/>
            <person name="Ravi A."/>
            <person name="Getino M."/>
            <person name="Pursley I."/>
            <person name="Horton D.L."/>
            <person name="Alikhan N.F."/>
            <person name="Baker D."/>
            <person name="Gharbi K."/>
            <person name="Hall N."/>
            <person name="Watson M."/>
            <person name="Adriaenssens E.M."/>
            <person name="Foster-Nyarko E."/>
            <person name="Jarju S."/>
            <person name="Secka A."/>
            <person name="Antonio M."/>
            <person name="Oren A."/>
            <person name="Chaudhuri R.R."/>
            <person name="La Ragione R."/>
            <person name="Hildebrand F."/>
            <person name="Pallen M.J."/>
        </authorList>
    </citation>
    <scope>NUCLEOTIDE SEQUENCE</scope>
    <source>
        <strain evidence="3">CHK190-19873</strain>
    </source>
</reference>
<evidence type="ECO:0000259" key="2">
    <source>
        <dbReference type="Pfam" id="PF14501"/>
    </source>
</evidence>
<evidence type="ECO:0000313" key="3">
    <source>
        <dbReference type="EMBL" id="HIS32957.1"/>
    </source>
</evidence>
<proteinExistence type="predicted"/>
<evidence type="ECO:0000313" key="4">
    <source>
        <dbReference type="Proteomes" id="UP000823935"/>
    </source>
</evidence>
<dbReference type="EMBL" id="DVIQ01000108">
    <property type="protein sequence ID" value="HIS32957.1"/>
    <property type="molecule type" value="Genomic_DNA"/>
</dbReference>
<dbReference type="InterPro" id="IPR032834">
    <property type="entry name" value="NatK-like_C"/>
</dbReference>
<gene>
    <name evidence="3" type="ORF">IAB44_15635</name>
</gene>
<feature type="domain" description="Sensor histidine kinase NatK-like C-terminal" evidence="2">
    <location>
        <begin position="328"/>
        <end position="428"/>
    </location>
</feature>
<keyword evidence="3" id="KW-0418">Kinase</keyword>
<sequence>MDGMRLAYSALVFLEYCAAFCVLLPELTDGSAEGKERARSWIPVGGSGLLFAYNNYLCVVSAYMILAQPAILGLLFFLFQRRRTGTAVSWTLGYLGIVSLAKLLFLLLVGNYERINIIEANSHYGHSFALLGVEGGIVCILLLLLLQIKRKKTDMPQIGRKLAPMLTAVGVVVFAMMLYIMPQGEQLISRQMLALNLCCMLVILSMLLMYGYKLAADTMKRESAFLRERTRQLGEQYRVILTKYEEAAKMQHDAKHRREYLLECLEEGKTEEARAALRKAGEERGKTVIWTGVRYVDFIINSRKEEMDQWEIAFVCEGELQSLPMEGEDACVILGNLLDNAIEAAKQCAEGKRRIRLNISNRNELFQLCLENTSIQRPKVKEGRFYTTKEDRFAHGWGIENVKLLVEKYQGVILFEYDDTFFRVKMQI</sequence>
<reference evidence="3" key="1">
    <citation type="submission" date="2020-10" db="EMBL/GenBank/DDBJ databases">
        <authorList>
            <person name="Gilroy R."/>
        </authorList>
    </citation>
    <scope>NUCLEOTIDE SEQUENCE</scope>
    <source>
        <strain evidence="3">CHK190-19873</strain>
    </source>
</reference>
<protein>
    <submittedName>
        <fullName evidence="3">Sensor histidine kinase</fullName>
    </submittedName>
</protein>
<feature type="transmembrane region" description="Helical" evidence="1">
    <location>
        <begin position="193"/>
        <end position="212"/>
    </location>
</feature>
<dbReference type="SUPFAM" id="SSF55874">
    <property type="entry name" value="ATPase domain of HSP90 chaperone/DNA topoisomerase II/histidine kinase"/>
    <property type="match status" value="1"/>
</dbReference>
<dbReference type="Proteomes" id="UP000823935">
    <property type="component" value="Unassembled WGS sequence"/>
</dbReference>
<comment type="caution">
    <text evidence="3">The sequence shown here is derived from an EMBL/GenBank/DDBJ whole genome shotgun (WGS) entry which is preliminary data.</text>
</comment>
<dbReference type="PANTHER" id="PTHR40448:SF1">
    <property type="entry name" value="TWO-COMPONENT SENSOR HISTIDINE KINASE"/>
    <property type="match status" value="1"/>
</dbReference>
<keyword evidence="1" id="KW-0812">Transmembrane</keyword>
<accession>A0A9D1JLB4</accession>
<dbReference type="Pfam" id="PF14501">
    <property type="entry name" value="HATPase_c_5"/>
    <property type="match status" value="1"/>
</dbReference>
<dbReference type="Gene3D" id="3.30.565.10">
    <property type="entry name" value="Histidine kinase-like ATPase, C-terminal domain"/>
    <property type="match status" value="1"/>
</dbReference>
<dbReference type="GO" id="GO:0016301">
    <property type="term" value="F:kinase activity"/>
    <property type="evidence" value="ECO:0007669"/>
    <property type="project" value="UniProtKB-KW"/>
</dbReference>
<keyword evidence="1" id="KW-1133">Transmembrane helix</keyword>
<dbReference type="PANTHER" id="PTHR40448">
    <property type="entry name" value="TWO-COMPONENT SENSOR HISTIDINE KINASE"/>
    <property type="match status" value="1"/>
</dbReference>
<dbReference type="AlphaFoldDB" id="A0A9D1JLB4"/>
<dbReference type="InterPro" id="IPR036890">
    <property type="entry name" value="HATPase_C_sf"/>
</dbReference>
<feature type="transmembrane region" description="Helical" evidence="1">
    <location>
        <begin position="53"/>
        <end position="79"/>
    </location>
</feature>
<feature type="transmembrane region" description="Helical" evidence="1">
    <location>
        <begin position="91"/>
        <end position="112"/>
    </location>
</feature>
<dbReference type="GO" id="GO:0042802">
    <property type="term" value="F:identical protein binding"/>
    <property type="evidence" value="ECO:0007669"/>
    <property type="project" value="TreeGrafter"/>
</dbReference>
<feature type="transmembrane region" description="Helical" evidence="1">
    <location>
        <begin position="124"/>
        <end position="146"/>
    </location>
</feature>
<evidence type="ECO:0000256" key="1">
    <source>
        <dbReference type="SAM" id="Phobius"/>
    </source>
</evidence>